<evidence type="ECO:0000259" key="6">
    <source>
        <dbReference type="PROSITE" id="PS50801"/>
    </source>
</evidence>
<dbReference type="OrthoDB" id="288203at2759"/>
<keyword evidence="8" id="KW-1185">Reference proteome</keyword>
<dbReference type="PANTHER" id="PTHR11814">
    <property type="entry name" value="SULFATE TRANSPORTER"/>
    <property type="match status" value="1"/>
</dbReference>
<dbReference type="SUPFAM" id="SSF52091">
    <property type="entry name" value="SpoIIaa-like"/>
    <property type="match status" value="1"/>
</dbReference>
<dbReference type="EMBL" id="JAANYQ010000003">
    <property type="protein sequence ID" value="KAF4124997.1"/>
    <property type="molecule type" value="Genomic_DNA"/>
</dbReference>
<sequence>MTAEIVSDLSGEGYQAAAIASAIAFIVGVYTTAIGLLKLGFLLDFVSAPVLSGWISAVAMVILLGQVGSLIGMDVDSGTAAIIREILGNLDRIKPRTLAIGLTGIFVLLVLEHVGRRWGGRHFLLKLLCTSRAVVVLVVYTIISYLVNRRRDKDSYRWDVTEIETRGLWTPRTHDMKLVQKVAGRAFAPLIAMSVEHLGVGKAFGLRNNYKIDKSQELFFLGVENICNSFFAGGAMSRTAVNSECNVRSPVNFLFTAGFIILTLYELAPALYWIPKATLSAIIIMAVAHLISPPRVFYLYYRTSFVDFVASQLGFWVTLFESTEIGLAAAVGFNIVVTLLRLAFPRSVQLSNIESESEGGARVNGPLPASNAIRVPPEAYYIRFTEDLLFPNAERLKSSIVESIKVRYEPTATTDVSLSSSYGPDRTWNVSDTKRIPRLRRRKGITPIRADLARLRHVVLDMTMVPFIDVTGTMALVELKMELRRYIGSHLQFRFVGLSDPVLERFLRSKWDLANEGDRRSSDSDLVYSSLENALFHREGSDVDDGAEKAMDV</sequence>
<comment type="caution">
    <text evidence="7">The sequence shown here is derived from an EMBL/GenBank/DDBJ whole genome shotgun (WGS) entry which is preliminary data.</text>
</comment>
<evidence type="ECO:0000256" key="1">
    <source>
        <dbReference type="ARBA" id="ARBA00004141"/>
    </source>
</evidence>
<dbReference type="AlphaFoldDB" id="A0A9P5D3I9"/>
<feature type="domain" description="STAS" evidence="6">
    <location>
        <begin position="369"/>
        <end position="538"/>
    </location>
</feature>
<gene>
    <name evidence="7" type="ORF">GMORB2_3836</name>
</gene>
<dbReference type="Proteomes" id="UP000749293">
    <property type="component" value="Unassembled WGS sequence"/>
</dbReference>
<dbReference type="PROSITE" id="PS50801">
    <property type="entry name" value="STAS"/>
    <property type="match status" value="1"/>
</dbReference>
<protein>
    <submittedName>
        <fullName evidence="7">Solute carrier family 26 (Sodium-independent sulfate anion transporter), member 11</fullName>
    </submittedName>
</protein>
<dbReference type="GeneID" id="55970064"/>
<proteinExistence type="predicted"/>
<accession>A0A9P5D3I9</accession>
<dbReference type="InterPro" id="IPR001902">
    <property type="entry name" value="SLC26A/SulP_fam"/>
</dbReference>
<name>A0A9P5D3I9_9HYPO</name>
<feature type="transmembrane region" description="Helical" evidence="5">
    <location>
        <begin position="51"/>
        <end position="72"/>
    </location>
</feature>
<dbReference type="InterPro" id="IPR011547">
    <property type="entry name" value="SLC26A/SulP_dom"/>
</dbReference>
<keyword evidence="2 5" id="KW-0812">Transmembrane</keyword>
<dbReference type="RefSeq" id="XP_035323649.1">
    <property type="nucleotide sequence ID" value="XM_035465812.1"/>
</dbReference>
<evidence type="ECO:0000256" key="3">
    <source>
        <dbReference type="ARBA" id="ARBA00022989"/>
    </source>
</evidence>
<feature type="transmembrane region" description="Helical" evidence="5">
    <location>
        <begin position="245"/>
        <end position="265"/>
    </location>
</feature>
<dbReference type="GO" id="GO:0016020">
    <property type="term" value="C:membrane"/>
    <property type="evidence" value="ECO:0007669"/>
    <property type="project" value="UniProtKB-SubCell"/>
</dbReference>
<evidence type="ECO:0000256" key="5">
    <source>
        <dbReference type="SAM" id="Phobius"/>
    </source>
</evidence>
<evidence type="ECO:0000256" key="4">
    <source>
        <dbReference type="ARBA" id="ARBA00023136"/>
    </source>
</evidence>
<feature type="transmembrane region" description="Helical" evidence="5">
    <location>
        <begin position="93"/>
        <end position="111"/>
    </location>
</feature>
<feature type="transmembrane region" description="Helical" evidence="5">
    <location>
        <begin position="271"/>
        <end position="292"/>
    </location>
</feature>
<evidence type="ECO:0000256" key="2">
    <source>
        <dbReference type="ARBA" id="ARBA00022692"/>
    </source>
</evidence>
<dbReference type="Gene3D" id="3.30.750.24">
    <property type="entry name" value="STAS domain"/>
    <property type="match status" value="1"/>
</dbReference>
<reference evidence="7" key="1">
    <citation type="submission" date="2020-03" db="EMBL/GenBank/DDBJ databases">
        <title>Site-based positive gene gene selection in Geosmithia morbida across the United States reveals a broad range of putative effectors and factors for local host and environmental adapation.</title>
        <authorList>
            <person name="Onufrak A."/>
            <person name="Murdoch R.W."/>
            <person name="Gazis R."/>
            <person name="Huff M."/>
            <person name="Staton M."/>
            <person name="Klingeman W."/>
            <person name="Hadziabdic D."/>
        </authorList>
    </citation>
    <scope>NUCLEOTIDE SEQUENCE</scope>
    <source>
        <strain evidence="7">1262</strain>
    </source>
</reference>
<dbReference type="GO" id="GO:0055085">
    <property type="term" value="P:transmembrane transport"/>
    <property type="evidence" value="ECO:0007669"/>
    <property type="project" value="InterPro"/>
</dbReference>
<feature type="transmembrane region" description="Helical" evidence="5">
    <location>
        <begin position="123"/>
        <end position="147"/>
    </location>
</feature>
<dbReference type="Pfam" id="PF00916">
    <property type="entry name" value="Sulfate_transp"/>
    <property type="match status" value="1"/>
</dbReference>
<organism evidence="7 8">
    <name type="scientific">Geosmithia morbida</name>
    <dbReference type="NCBI Taxonomy" id="1094350"/>
    <lineage>
        <taxon>Eukaryota</taxon>
        <taxon>Fungi</taxon>
        <taxon>Dikarya</taxon>
        <taxon>Ascomycota</taxon>
        <taxon>Pezizomycotina</taxon>
        <taxon>Sordariomycetes</taxon>
        <taxon>Hypocreomycetidae</taxon>
        <taxon>Hypocreales</taxon>
        <taxon>Bionectriaceae</taxon>
        <taxon>Geosmithia</taxon>
    </lineage>
</organism>
<keyword evidence="4 5" id="KW-0472">Membrane</keyword>
<feature type="transmembrane region" description="Helical" evidence="5">
    <location>
        <begin position="16"/>
        <end position="39"/>
    </location>
</feature>
<dbReference type="CDD" id="cd07042">
    <property type="entry name" value="STAS_SulP_like_sulfate_transporter"/>
    <property type="match status" value="1"/>
</dbReference>
<dbReference type="Pfam" id="PF01740">
    <property type="entry name" value="STAS"/>
    <property type="match status" value="1"/>
</dbReference>
<evidence type="ECO:0000313" key="7">
    <source>
        <dbReference type="EMBL" id="KAF4124997.1"/>
    </source>
</evidence>
<dbReference type="InterPro" id="IPR036513">
    <property type="entry name" value="STAS_dom_sf"/>
</dbReference>
<keyword evidence="3 5" id="KW-1133">Transmembrane helix</keyword>
<comment type="subcellular location">
    <subcellularLocation>
        <location evidence="1">Membrane</location>
        <topology evidence="1">Multi-pass membrane protein</topology>
    </subcellularLocation>
</comment>
<dbReference type="InterPro" id="IPR002645">
    <property type="entry name" value="STAS_dom"/>
</dbReference>
<evidence type="ECO:0000313" key="8">
    <source>
        <dbReference type="Proteomes" id="UP000749293"/>
    </source>
</evidence>